<dbReference type="RefSeq" id="WP_245125151.1">
    <property type="nucleotide sequence ID" value="NZ_CP095061.1"/>
</dbReference>
<reference evidence="1" key="1">
    <citation type="submission" date="2022-04" db="EMBL/GenBank/DDBJ databases">
        <title>Hymenobacter sp. isolated from the air.</title>
        <authorList>
            <person name="Won M."/>
            <person name="Lee C.-M."/>
            <person name="Woen H.-Y."/>
            <person name="Kwon S.-W."/>
        </authorList>
    </citation>
    <scope>NUCLEOTIDE SEQUENCE</scope>
    <source>
        <strain evidence="1">5420S-77</strain>
    </source>
</reference>
<protein>
    <submittedName>
        <fullName evidence="1">Uncharacterized protein</fullName>
    </submittedName>
</protein>
<gene>
    <name evidence="1" type="ORF">MUN86_10665</name>
</gene>
<keyword evidence="2" id="KW-1185">Reference proteome</keyword>
<dbReference type="EMBL" id="CP095061">
    <property type="protein sequence ID" value="UOQ68266.1"/>
    <property type="molecule type" value="Genomic_DNA"/>
</dbReference>
<name>A0ABY4GC00_9BACT</name>
<accession>A0ABY4GC00</accession>
<proteinExistence type="predicted"/>
<evidence type="ECO:0000313" key="1">
    <source>
        <dbReference type="EMBL" id="UOQ68266.1"/>
    </source>
</evidence>
<dbReference type="Proteomes" id="UP000830401">
    <property type="component" value="Chromosome"/>
</dbReference>
<evidence type="ECO:0000313" key="2">
    <source>
        <dbReference type="Proteomes" id="UP000830401"/>
    </source>
</evidence>
<organism evidence="1 2">
    <name type="scientific">Hymenobacter volaticus</name>
    <dbReference type="NCBI Taxonomy" id="2932254"/>
    <lineage>
        <taxon>Bacteria</taxon>
        <taxon>Pseudomonadati</taxon>
        <taxon>Bacteroidota</taxon>
        <taxon>Cytophagia</taxon>
        <taxon>Cytophagales</taxon>
        <taxon>Hymenobacteraceae</taxon>
        <taxon>Hymenobacter</taxon>
    </lineage>
</organism>
<sequence>MLKELTKNCTNETQLENIRKGQERKFRWRDDWPEMEKEILALGNAAILLHARSREATTNLPE</sequence>